<gene>
    <name evidence="1" type="ORF">A628_02086</name>
</gene>
<accession>V7IRJ1</accession>
<sequence>MSPERSIKTNAVFIILNNVYALNNSSCRKATSERIPRSLLK</sequence>
<protein>
    <submittedName>
        <fullName evidence="1">Uncharacterized protein</fullName>
    </submittedName>
</protein>
<dbReference type="EMBL" id="AZGR01000042">
    <property type="protein sequence ID" value="ETA87924.1"/>
    <property type="molecule type" value="Genomic_DNA"/>
</dbReference>
<reference evidence="1 2" key="1">
    <citation type="journal article" date="2014" name="Genome Announc.">
        <title>Whole-Genome Sequencing of Salmonella enterica subsp. enterica Serovar Cubana Strains Isolated from Agricultural Sources.</title>
        <authorList>
            <person name="Benahmed F.H."/>
            <person name="Gopinath G.R."/>
            <person name="Wang H."/>
            <person name="Jean-Gilles Beaubrun J."/>
            <person name="Grim C."/>
            <person name="Cheng C.M."/>
            <person name="McClelland M."/>
            <person name="Ayers S."/>
            <person name="Abbott J."/>
            <person name="Desai P."/>
            <person name="Frye J.G."/>
            <person name="Weinstock G."/>
            <person name="Hammack T.S."/>
            <person name="Hanes D.E."/>
            <person name="Rasmussen M.A."/>
            <person name="Davidson M.K."/>
        </authorList>
    </citation>
    <scope>NUCLEOTIDE SEQUENCE [LARGE SCALE GENOMIC DNA]</scope>
    <source>
        <strain evidence="1">76814</strain>
    </source>
</reference>
<organism evidence="1 2">
    <name type="scientific">Salmonella enterica subsp. enterica serovar Cubana str. 76814</name>
    <dbReference type="NCBI Taxonomy" id="1192560"/>
    <lineage>
        <taxon>Bacteria</taxon>
        <taxon>Pseudomonadati</taxon>
        <taxon>Pseudomonadota</taxon>
        <taxon>Gammaproteobacteria</taxon>
        <taxon>Enterobacterales</taxon>
        <taxon>Enterobacteriaceae</taxon>
        <taxon>Salmonella</taxon>
    </lineage>
</organism>
<name>V7IRJ1_SALET</name>
<dbReference type="HOGENOM" id="CLU_3276361_0_0_6"/>
<evidence type="ECO:0000313" key="2">
    <source>
        <dbReference type="Proteomes" id="UP000018534"/>
    </source>
</evidence>
<comment type="caution">
    <text evidence="1">The sequence shown here is derived from an EMBL/GenBank/DDBJ whole genome shotgun (WGS) entry which is preliminary data.</text>
</comment>
<proteinExistence type="predicted"/>
<dbReference type="Proteomes" id="UP000018534">
    <property type="component" value="Unassembled WGS sequence"/>
</dbReference>
<dbReference type="AlphaFoldDB" id="V7IRJ1"/>
<evidence type="ECO:0000313" key="1">
    <source>
        <dbReference type="EMBL" id="ETA87924.1"/>
    </source>
</evidence>